<evidence type="ECO:0000313" key="2">
    <source>
        <dbReference type="EnsemblMetazoa" id="XP_038053513.1"/>
    </source>
</evidence>
<accession>A0A913ZNZ7</accession>
<dbReference type="SUPFAM" id="SSF54236">
    <property type="entry name" value="Ubiquitin-like"/>
    <property type="match status" value="1"/>
</dbReference>
<dbReference type="InterPro" id="IPR029071">
    <property type="entry name" value="Ubiquitin-like_domsf"/>
</dbReference>
<feature type="domain" description="Ubiquitin-like" evidence="1">
    <location>
        <begin position="86"/>
        <end position="165"/>
    </location>
</feature>
<proteinExistence type="predicted"/>
<organism evidence="2 3">
    <name type="scientific">Patiria miniata</name>
    <name type="common">Bat star</name>
    <name type="synonym">Asterina miniata</name>
    <dbReference type="NCBI Taxonomy" id="46514"/>
    <lineage>
        <taxon>Eukaryota</taxon>
        <taxon>Metazoa</taxon>
        <taxon>Echinodermata</taxon>
        <taxon>Eleutherozoa</taxon>
        <taxon>Asterozoa</taxon>
        <taxon>Asteroidea</taxon>
        <taxon>Valvatacea</taxon>
        <taxon>Valvatida</taxon>
        <taxon>Asterinidae</taxon>
        <taxon>Patiria</taxon>
    </lineage>
</organism>
<reference evidence="2" key="1">
    <citation type="submission" date="2022-11" db="UniProtKB">
        <authorList>
            <consortium name="EnsemblMetazoa"/>
        </authorList>
    </citation>
    <scope>IDENTIFICATION</scope>
</reference>
<evidence type="ECO:0000259" key="1">
    <source>
        <dbReference type="PROSITE" id="PS50053"/>
    </source>
</evidence>
<name>A0A913ZNZ7_PATMI</name>
<dbReference type="Pfam" id="PF00240">
    <property type="entry name" value="ubiquitin"/>
    <property type="match status" value="1"/>
</dbReference>
<dbReference type="PROSITE" id="PS50053">
    <property type="entry name" value="UBIQUITIN_2"/>
    <property type="match status" value="1"/>
</dbReference>
<dbReference type="Proteomes" id="UP000887568">
    <property type="component" value="Unplaced"/>
</dbReference>
<dbReference type="AlphaFoldDB" id="A0A913ZNZ7"/>
<keyword evidence="3" id="KW-1185">Reference proteome</keyword>
<dbReference type="GeneID" id="119725957"/>
<dbReference type="InterPro" id="IPR000626">
    <property type="entry name" value="Ubiquitin-like_dom"/>
</dbReference>
<protein>
    <recommendedName>
        <fullName evidence="1">Ubiquitin-like domain-containing protein</fullName>
    </recommendedName>
</protein>
<dbReference type="EnsemblMetazoa" id="XM_038197585.1">
    <property type="protein sequence ID" value="XP_038053513.1"/>
    <property type="gene ID" value="LOC119725957"/>
</dbReference>
<dbReference type="RefSeq" id="XP_038053513.1">
    <property type="nucleotide sequence ID" value="XM_038197585.1"/>
</dbReference>
<dbReference type="Gene3D" id="3.10.20.90">
    <property type="entry name" value="Phosphatidylinositol 3-kinase Catalytic Subunit, Chain A, domain 1"/>
    <property type="match status" value="1"/>
</dbReference>
<dbReference type="OrthoDB" id="1047367at2759"/>
<sequence>MSQKTVQQLDSYIKATAVVYDHSNTKLISRKTKVKPRRKQAFLSVLHYRKTSADDCCAKSRRSKQRVPRQLGCTNESRSHVMKQKLQIFVQTPVLHTPKTLCFRLDPETSISTLKDWIQQTIGVEARYQRLYIRRNFQLCDLLTLEDNGIEKDENISLRLSFDGLLGGGPKGRV</sequence>
<evidence type="ECO:0000313" key="3">
    <source>
        <dbReference type="Proteomes" id="UP000887568"/>
    </source>
</evidence>